<feature type="repeat" description="ANK" evidence="3">
    <location>
        <begin position="1027"/>
        <end position="1059"/>
    </location>
</feature>
<evidence type="ECO:0000256" key="1">
    <source>
        <dbReference type="ARBA" id="ARBA00022737"/>
    </source>
</evidence>
<dbReference type="InterPro" id="IPR054471">
    <property type="entry name" value="GPIID_WHD"/>
</dbReference>
<keyword evidence="1" id="KW-0677">Repeat</keyword>
<comment type="caution">
    <text evidence="5">The sequence shown here is derived from an EMBL/GenBank/DDBJ whole genome shotgun (WGS) entry which is preliminary data.</text>
</comment>
<feature type="domain" description="GPI inositol-deacylase winged helix" evidence="4">
    <location>
        <begin position="94"/>
        <end position="168"/>
    </location>
</feature>
<gene>
    <name evidence="5" type="ORF">GQ607_000903</name>
</gene>
<dbReference type="AlphaFoldDB" id="A0A8H3WPE3"/>
<evidence type="ECO:0000259" key="4">
    <source>
        <dbReference type="Pfam" id="PF22939"/>
    </source>
</evidence>
<dbReference type="Pfam" id="PF12796">
    <property type="entry name" value="Ank_2"/>
    <property type="match status" value="3"/>
</dbReference>
<reference evidence="5 6" key="1">
    <citation type="submission" date="2019-12" db="EMBL/GenBank/DDBJ databases">
        <title>A genome sequence resource for the geographically widespread anthracnose pathogen Colletotrichum asianum.</title>
        <authorList>
            <person name="Meng Y."/>
        </authorList>
    </citation>
    <scope>NUCLEOTIDE SEQUENCE [LARGE SCALE GENOMIC DNA]</scope>
    <source>
        <strain evidence="5 6">ICMP 18580</strain>
    </source>
</reference>
<dbReference type="PRINTS" id="PR01415">
    <property type="entry name" value="ANKYRIN"/>
</dbReference>
<dbReference type="Gene3D" id="1.25.40.20">
    <property type="entry name" value="Ankyrin repeat-containing domain"/>
    <property type="match status" value="4"/>
</dbReference>
<feature type="repeat" description="ANK" evidence="3">
    <location>
        <begin position="662"/>
        <end position="694"/>
    </location>
</feature>
<name>A0A8H3WPE3_9PEZI</name>
<dbReference type="OrthoDB" id="4845966at2759"/>
<evidence type="ECO:0000313" key="6">
    <source>
        <dbReference type="Proteomes" id="UP000434172"/>
    </source>
</evidence>
<feature type="repeat" description="ANK" evidence="3">
    <location>
        <begin position="869"/>
        <end position="901"/>
    </location>
</feature>
<accession>A0A8H3WPE3</accession>
<keyword evidence="6" id="KW-1185">Reference proteome</keyword>
<dbReference type="PROSITE" id="PS50088">
    <property type="entry name" value="ANK_REPEAT"/>
    <property type="match status" value="9"/>
</dbReference>
<dbReference type="PANTHER" id="PTHR24198">
    <property type="entry name" value="ANKYRIN REPEAT AND PROTEIN KINASE DOMAIN-CONTAINING PROTEIN"/>
    <property type="match status" value="1"/>
</dbReference>
<dbReference type="PROSITE" id="PS50297">
    <property type="entry name" value="ANK_REP_REGION"/>
    <property type="match status" value="6"/>
</dbReference>
<dbReference type="PANTHER" id="PTHR24198:SF165">
    <property type="entry name" value="ANKYRIN REPEAT-CONTAINING PROTEIN-RELATED"/>
    <property type="match status" value="1"/>
</dbReference>
<protein>
    <recommendedName>
        <fullName evidence="4">GPI inositol-deacylase winged helix domain-containing protein</fullName>
    </recommendedName>
</protein>
<sequence>MEVQADANDMRVYVTSRFEECELDDLLERHPELEKEILGKSQGIFLLVRLLVDQLVDLSTVKEMRKALQVFPTHLNEAFESSLQRINFQSKSRSALAHRVMGWIVSAERKLQMSELAHGLATEEGVDVIDEENLVSSKTILKVCGGLVVLQGSAVSMVHTTVHTWLRNRYEGLYHEDLTESCLRYLTMRSFSSGVVQTLDEMDTRLSVFPFFSYAAQHWRSHLAKTEDANAFESIDRLLDDSGLRSAAFQGAHYKSSVKCPVIRGAAFETMPQGQLALHLASYWNLPAKVERLILDGEEKDATDTQMWTPLHWACFAHSQEVVEVLVSLRVDINVKDSVGWTPLFWAALNGDTRMVNFLLKHRAIHIERDIHGWTPLRWAVASLQIDVVKTLLEYHSNMPSNSSIRLSTIKHLTFEETRIYIASYYQNIKRDLIDELESTLTGSDEYADEYHDLLAIFRKRPFDVKGLLRSGRFDPPVGDAWRTWQKMHRLFWAKLYRYTNTEFDTDRETTKSWKSRMLQSAIRNGKLLAVRLLLEAGAEVNPKAGQQEAKQTPAATFENDVRFADMLTTYEAHMEPRTHANLHPWNKKLPTVLKTARGRFLLPKGAHANAVRRGAYFSASRRTPLMIACGLKSRDDDIELPARMVRLLLEYGADPNIKDGGGRTALHYGVLRRNPSTLKLLFDAGNNPNGLDKAGRTQLYNFILHETSPDTQPPFDLIKRCTLESRIECLNILAQRLGSEFLNQSIDHGSDGRLYTPLSLAAVERDWEIFQALHSLGAKFETNAPLEDLLDLALCDLQLPAAMILIENGARPPDDGGPEPSAKRHEWIQRLCLFSEDHEITDTETDRFRGIMEMLISHGFNINAAGSDGSVLLHHAVQRGSPKLVECLLVLGATPYRENEAGLDSVVLACLSRQVVHLKHLLGYNGKHTFPDHWSQHLDMPEAPREGDILIAVCRALKSSGKINMRCGKGSLLSEAASLDNWTFVEALLVCGADPNFGTQPSLLHSAAKKGHTSVVKLLIDSGGGVDTDALYYAASEGHTSVVKLLIESGAVIDAFALYRAASEGHVPIVKLLIDAGASIDATAKGGRHFTLQLCTAARKLPVYYYGLCPDEPWTGTPLHLAAMAGSAEITRLLLEENVDVNARTDCFDTAAEGYEPPPSPDCGPTALHIALVTGSCRSGRKGCDLDKGRLEIASMLIERGASVEGAADHLRIEDLAKFENFPQLWDKLRVGITVAD</sequence>
<dbReference type="EMBL" id="WOWK01000002">
    <property type="protein sequence ID" value="KAF0331783.1"/>
    <property type="molecule type" value="Genomic_DNA"/>
</dbReference>
<evidence type="ECO:0000256" key="2">
    <source>
        <dbReference type="ARBA" id="ARBA00023043"/>
    </source>
</evidence>
<dbReference type="SUPFAM" id="SSF48403">
    <property type="entry name" value="Ankyrin repeat"/>
    <property type="match status" value="2"/>
</dbReference>
<dbReference type="Pfam" id="PF22939">
    <property type="entry name" value="WHD_GPIID"/>
    <property type="match status" value="1"/>
</dbReference>
<keyword evidence="2 3" id="KW-0040">ANK repeat</keyword>
<dbReference type="SMART" id="SM00248">
    <property type="entry name" value="ANK"/>
    <property type="match status" value="15"/>
</dbReference>
<evidence type="ECO:0000313" key="5">
    <source>
        <dbReference type="EMBL" id="KAF0331783.1"/>
    </source>
</evidence>
<dbReference type="Pfam" id="PF13637">
    <property type="entry name" value="Ank_4"/>
    <property type="match status" value="1"/>
</dbReference>
<feature type="repeat" description="ANK" evidence="3">
    <location>
        <begin position="1118"/>
        <end position="1147"/>
    </location>
</feature>
<evidence type="ECO:0000256" key="3">
    <source>
        <dbReference type="PROSITE-ProRule" id="PRU00023"/>
    </source>
</evidence>
<feature type="repeat" description="ANK" evidence="3">
    <location>
        <begin position="1054"/>
        <end position="1086"/>
    </location>
</feature>
<organism evidence="5 6">
    <name type="scientific">Colletotrichum asianum</name>
    <dbReference type="NCBI Taxonomy" id="702518"/>
    <lineage>
        <taxon>Eukaryota</taxon>
        <taxon>Fungi</taxon>
        <taxon>Dikarya</taxon>
        <taxon>Ascomycota</taxon>
        <taxon>Pezizomycotina</taxon>
        <taxon>Sordariomycetes</taxon>
        <taxon>Hypocreomycetidae</taxon>
        <taxon>Glomerellales</taxon>
        <taxon>Glomerellaceae</taxon>
        <taxon>Colletotrichum</taxon>
        <taxon>Colletotrichum gloeosporioides species complex</taxon>
    </lineage>
</organism>
<feature type="repeat" description="ANK" evidence="3">
    <location>
        <begin position="1000"/>
        <end position="1032"/>
    </location>
</feature>
<dbReference type="Proteomes" id="UP000434172">
    <property type="component" value="Unassembled WGS sequence"/>
</dbReference>
<dbReference type="InterPro" id="IPR036770">
    <property type="entry name" value="Ankyrin_rpt-contain_sf"/>
</dbReference>
<dbReference type="InterPro" id="IPR002110">
    <property type="entry name" value="Ankyrin_rpt"/>
</dbReference>
<feature type="repeat" description="ANK" evidence="3">
    <location>
        <begin position="306"/>
        <end position="338"/>
    </location>
</feature>
<proteinExistence type="predicted"/>
<feature type="repeat" description="ANK" evidence="3">
    <location>
        <begin position="621"/>
        <end position="661"/>
    </location>
</feature>
<feature type="repeat" description="ANK" evidence="3">
    <location>
        <begin position="372"/>
        <end position="404"/>
    </location>
</feature>